<evidence type="ECO:0000313" key="2">
    <source>
        <dbReference type="Proteomes" id="UP001501442"/>
    </source>
</evidence>
<gene>
    <name evidence="1" type="ORF">GCM10023196_004880</name>
</gene>
<organism evidence="1 2">
    <name type="scientific">Actinoallomurus vinaceus</name>
    <dbReference type="NCBI Taxonomy" id="1080074"/>
    <lineage>
        <taxon>Bacteria</taxon>
        <taxon>Bacillati</taxon>
        <taxon>Actinomycetota</taxon>
        <taxon>Actinomycetes</taxon>
        <taxon>Streptosporangiales</taxon>
        <taxon>Thermomonosporaceae</taxon>
        <taxon>Actinoallomurus</taxon>
    </lineage>
</organism>
<evidence type="ECO:0000313" key="1">
    <source>
        <dbReference type="EMBL" id="GAA4620528.1"/>
    </source>
</evidence>
<keyword evidence="2" id="KW-1185">Reference proteome</keyword>
<comment type="caution">
    <text evidence="1">The sequence shown here is derived from an EMBL/GenBank/DDBJ whole genome shotgun (WGS) entry which is preliminary data.</text>
</comment>
<dbReference type="RefSeq" id="WP_345428870.1">
    <property type="nucleotide sequence ID" value="NZ_BAABHK010000001.1"/>
</dbReference>
<dbReference type="Proteomes" id="UP001501442">
    <property type="component" value="Unassembled WGS sequence"/>
</dbReference>
<protein>
    <submittedName>
        <fullName evidence="1">Uncharacterized protein</fullName>
    </submittedName>
</protein>
<accession>A0ABP8TZT8</accession>
<dbReference type="EMBL" id="BAABHK010000001">
    <property type="protein sequence ID" value="GAA4620528.1"/>
    <property type="molecule type" value="Genomic_DNA"/>
</dbReference>
<proteinExistence type="predicted"/>
<reference evidence="2" key="1">
    <citation type="journal article" date="2019" name="Int. J. Syst. Evol. Microbiol.">
        <title>The Global Catalogue of Microorganisms (GCM) 10K type strain sequencing project: providing services to taxonomists for standard genome sequencing and annotation.</title>
        <authorList>
            <consortium name="The Broad Institute Genomics Platform"/>
            <consortium name="The Broad Institute Genome Sequencing Center for Infectious Disease"/>
            <person name="Wu L."/>
            <person name="Ma J."/>
        </authorList>
    </citation>
    <scope>NUCLEOTIDE SEQUENCE [LARGE SCALE GENOMIC DNA]</scope>
    <source>
        <strain evidence="2">JCM 17939</strain>
    </source>
</reference>
<sequence>MADPLSVLVMQAFAARSVRCALPDAPVASMRRRGRISIIGVLVRRRTTPTDREA</sequence>
<name>A0ABP8TZT8_9ACTN</name>